<dbReference type="Proteomes" id="UP000243542">
    <property type="component" value="Unassembled WGS sequence"/>
</dbReference>
<evidence type="ECO:0000313" key="4">
    <source>
        <dbReference type="Proteomes" id="UP000243542"/>
    </source>
</evidence>
<keyword evidence="2" id="KW-0812">Transmembrane</keyword>
<name>A0A2A9G463_9PSEU</name>
<feature type="compositionally biased region" description="Low complexity" evidence="1">
    <location>
        <begin position="109"/>
        <end position="123"/>
    </location>
</feature>
<dbReference type="RefSeq" id="WP_098510012.1">
    <property type="nucleotide sequence ID" value="NZ_JBIAKZ010000006.1"/>
</dbReference>
<gene>
    <name evidence="3" type="ORF">ATK36_1012</name>
</gene>
<feature type="region of interest" description="Disordered" evidence="1">
    <location>
        <begin position="167"/>
        <end position="222"/>
    </location>
</feature>
<sequence length="316" mass="32110">MTYPPQQPGGWHQGGQQPNPYGRQPGGQPQSGGWPHAPGGQPGQLQPGPQPGGWNQGGPQQPGWDPNAPQQPAWDPNAPQQQQPGWDPNAPQQTPGWDQGGQQPPPGWQQPGQFPQQGWQQPGPGQPGFGEFGPQPPKKKKTGLIVGLAVGAVAVAGGVVALVISLSGDDSGKNDSASAPSSSAAPVQPGGPRSSAPGGSRSSAPSAGGTGNSPGAAGGKASSGELFDAVAQAYNSSDGNAVFSMLCTSLTKGQQQPKDTLPPDVQFQLTGSPQDSGDQSTIRYRVTHSGKTNDGTLTGYRQSGSWCIGKVAADHP</sequence>
<feature type="region of interest" description="Disordered" evidence="1">
    <location>
        <begin position="1"/>
        <end position="141"/>
    </location>
</feature>
<keyword evidence="2" id="KW-0472">Membrane</keyword>
<evidence type="ECO:0000313" key="3">
    <source>
        <dbReference type="EMBL" id="PFG57429.1"/>
    </source>
</evidence>
<feature type="compositionally biased region" description="Gly residues" evidence="1">
    <location>
        <begin position="208"/>
        <end position="218"/>
    </location>
</feature>
<reference evidence="3 4" key="1">
    <citation type="submission" date="2017-10" db="EMBL/GenBank/DDBJ databases">
        <title>Sequencing the genomes of 1000 actinobacteria strains.</title>
        <authorList>
            <person name="Klenk H.-P."/>
        </authorList>
    </citation>
    <scope>NUCLEOTIDE SEQUENCE [LARGE SCALE GENOMIC DNA]</scope>
    <source>
        <strain evidence="3 4">DSM 46092</strain>
    </source>
</reference>
<protein>
    <submittedName>
        <fullName evidence="3">Uncharacterized protein</fullName>
    </submittedName>
</protein>
<feature type="compositionally biased region" description="Low complexity" evidence="1">
    <location>
        <begin position="176"/>
        <end position="207"/>
    </location>
</feature>
<feature type="compositionally biased region" description="Polar residues" evidence="1">
    <location>
        <begin position="267"/>
        <end position="280"/>
    </location>
</feature>
<keyword evidence="2" id="KW-1133">Transmembrane helix</keyword>
<dbReference type="EMBL" id="PDJK01000001">
    <property type="protein sequence ID" value="PFG57429.1"/>
    <property type="molecule type" value="Genomic_DNA"/>
</dbReference>
<feature type="compositionally biased region" description="Low complexity" evidence="1">
    <location>
        <begin position="8"/>
        <end position="47"/>
    </location>
</feature>
<comment type="caution">
    <text evidence="3">The sequence shown here is derived from an EMBL/GenBank/DDBJ whole genome shotgun (WGS) entry which is preliminary data.</text>
</comment>
<proteinExistence type="predicted"/>
<evidence type="ECO:0000256" key="1">
    <source>
        <dbReference type="SAM" id="MobiDB-lite"/>
    </source>
</evidence>
<organism evidence="3 4">
    <name type="scientific">Amycolatopsis sulphurea</name>
    <dbReference type="NCBI Taxonomy" id="76022"/>
    <lineage>
        <taxon>Bacteria</taxon>
        <taxon>Bacillati</taxon>
        <taxon>Actinomycetota</taxon>
        <taxon>Actinomycetes</taxon>
        <taxon>Pseudonocardiales</taxon>
        <taxon>Pseudonocardiaceae</taxon>
        <taxon>Amycolatopsis</taxon>
    </lineage>
</organism>
<keyword evidence="4" id="KW-1185">Reference proteome</keyword>
<feature type="compositionally biased region" description="Low complexity" evidence="1">
    <location>
        <begin position="91"/>
        <end position="102"/>
    </location>
</feature>
<dbReference type="AlphaFoldDB" id="A0A2A9G463"/>
<accession>A0A2A9G463</accession>
<feature type="region of interest" description="Disordered" evidence="1">
    <location>
        <begin position="251"/>
        <end position="280"/>
    </location>
</feature>
<feature type="transmembrane region" description="Helical" evidence="2">
    <location>
        <begin position="144"/>
        <end position="166"/>
    </location>
</feature>
<evidence type="ECO:0000256" key="2">
    <source>
        <dbReference type="SAM" id="Phobius"/>
    </source>
</evidence>